<dbReference type="AlphaFoldDB" id="A0A1B7NSW0"/>
<feature type="compositionally biased region" description="Basic and acidic residues" evidence="2">
    <location>
        <begin position="409"/>
        <end position="424"/>
    </location>
</feature>
<feature type="compositionally biased region" description="Basic and acidic residues" evidence="2">
    <location>
        <begin position="118"/>
        <end position="130"/>
    </location>
</feature>
<feature type="compositionally biased region" description="Polar residues" evidence="2">
    <location>
        <begin position="340"/>
        <end position="352"/>
    </location>
</feature>
<feature type="region of interest" description="Disordered" evidence="2">
    <location>
        <begin position="1"/>
        <end position="180"/>
    </location>
</feature>
<reference evidence="5 6" key="1">
    <citation type="submission" date="2015-07" db="EMBL/GenBank/DDBJ databases">
        <title>Emmonsia species relationships and genome sequence.</title>
        <authorList>
            <person name="Cuomo C.A."/>
            <person name="Schwartz I.S."/>
            <person name="Kenyon C."/>
            <person name="de Hoog G.S."/>
            <person name="Govender N.P."/>
            <person name="Botha A."/>
            <person name="Moreno L."/>
            <person name="de Vries M."/>
            <person name="Munoz J.F."/>
            <person name="Stielow J.B."/>
        </authorList>
    </citation>
    <scope>NUCLEOTIDE SEQUENCE [LARGE SCALE GENOMIC DNA]</scope>
    <source>
        <strain evidence="5 6">CBS 136260</strain>
    </source>
</reference>
<comment type="caution">
    <text evidence="5">The sequence shown here is derived from an EMBL/GenBank/DDBJ whole genome shotgun (WGS) entry which is preliminary data.</text>
</comment>
<feature type="compositionally biased region" description="Basic and acidic residues" evidence="2">
    <location>
        <begin position="279"/>
        <end position="318"/>
    </location>
</feature>
<evidence type="ECO:0008006" key="7">
    <source>
        <dbReference type="Google" id="ProtNLM"/>
    </source>
</evidence>
<gene>
    <name evidence="5" type="ORF">ACJ72_05786</name>
</gene>
<protein>
    <recommendedName>
        <fullName evidence="7">Cwf19-like C-terminal domain-containing protein</fullName>
    </recommendedName>
</protein>
<dbReference type="EMBL" id="LGUA01000859">
    <property type="protein sequence ID" value="OAX79892.1"/>
    <property type="molecule type" value="Genomic_DNA"/>
</dbReference>
<dbReference type="SUPFAM" id="SSF54197">
    <property type="entry name" value="HIT-like"/>
    <property type="match status" value="1"/>
</dbReference>
<evidence type="ECO:0000313" key="5">
    <source>
        <dbReference type="EMBL" id="OAX79892.1"/>
    </source>
</evidence>
<name>A0A1B7NSW0_9EURO</name>
<feature type="domain" description="Cwf19-like C-terminal" evidence="4">
    <location>
        <begin position="495"/>
        <end position="620"/>
    </location>
</feature>
<dbReference type="STRING" id="1658172.A0A1B7NSW0"/>
<dbReference type="Pfam" id="PF04676">
    <property type="entry name" value="CwfJ_C_2"/>
    <property type="match status" value="1"/>
</dbReference>
<dbReference type="Pfam" id="PF04677">
    <property type="entry name" value="CwfJ_C_1"/>
    <property type="match status" value="1"/>
</dbReference>
<feature type="domain" description="Cwf19-like protein C-terminal" evidence="3">
    <location>
        <begin position="629"/>
        <end position="732"/>
    </location>
</feature>
<feature type="compositionally biased region" description="Basic residues" evidence="2">
    <location>
        <begin position="66"/>
        <end position="81"/>
    </location>
</feature>
<evidence type="ECO:0000259" key="3">
    <source>
        <dbReference type="Pfam" id="PF04676"/>
    </source>
</evidence>
<dbReference type="Proteomes" id="UP000091918">
    <property type="component" value="Unassembled WGS sequence"/>
</dbReference>
<dbReference type="PANTHER" id="PTHR12072">
    <property type="entry name" value="CWF19, CELL CYCLE CONTROL PROTEIN"/>
    <property type="match status" value="1"/>
</dbReference>
<feature type="compositionally biased region" description="Basic and acidic residues" evidence="2">
    <location>
        <begin position="8"/>
        <end position="65"/>
    </location>
</feature>
<dbReference type="GO" id="GO:0071014">
    <property type="term" value="C:post-mRNA release spliceosomal complex"/>
    <property type="evidence" value="ECO:0007669"/>
    <property type="project" value="TreeGrafter"/>
</dbReference>
<evidence type="ECO:0000256" key="1">
    <source>
        <dbReference type="ARBA" id="ARBA00006795"/>
    </source>
</evidence>
<dbReference type="InterPro" id="IPR040194">
    <property type="entry name" value="Cwf19-like"/>
</dbReference>
<dbReference type="GO" id="GO:0000398">
    <property type="term" value="P:mRNA splicing, via spliceosome"/>
    <property type="evidence" value="ECO:0007669"/>
    <property type="project" value="TreeGrafter"/>
</dbReference>
<dbReference type="InterPro" id="IPR006768">
    <property type="entry name" value="Cwf19-like_C_dom-1"/>
</dbReference>
<keyword evidence="6" id="KW-1185">Reference proteome</keyword>
<dbReference type="OrthoDB" id="2113965at2759"/>
<evidence type="ECO:0000313" key="6">
    <source>
        <dbReference type="Proteomes" id="UP000091918"/>
    </source>
</evidence>
<dbReference type="InterPro" id="IPR006767">
    <property type="entry name" value="Cwf19-like_C_dom-2"/>
</dbReference>
<comment type="similarity">
    <text evidence="1">Belongs to the CWF19 family.</text>
</comment>
<evidence type="ECO:0000256" key="2">
    <source>
        <dbReference type="SAM" id="MobiDB-lite"/>
    </source>
</evidence>
<feature type="region of interest" description="Disordered" evidence="2">
    <location>
        <begin position="409"/>
        <end position="428"/>
    </location>
</feature>
<organism evidence="5 6">
    <name type="scientific">Emergomyces africanus</name>
    <dbReference type="NCBI Taxonomy" id="1955775"/>
    <lineage>
        <taxon>Eukaryota</taxon>
        <taxon>Fungi</taxon>
        <taxon>Dikarya</taxon>
        <taxon>Ascomycota</taxon>
        <taxon>Pezizomycotina</taxon>
        <taxon>Eurotiomycetes</taxon>
        <taxon>Eurotiomycetidae</taxon>
        <taxon>Onygenales</taxon>
        <taxon>Ajellomycetaceae</taxon>
        <taxon>Emergomyces</taxon>
    </lineage>
</organism>
<dbReference type="Gene3D" id="3.30.428.10">
    <property type="entry name" value="HIT-like"/>
    <property type="match status" value="1"/>
</dbReference>
<feature type="region of interest" description="Disordered" evidence="2">
    <location>
        <begin position="278"/>
        <end position="352"/>
    </location>
</feature>
<evidence type="ECO:0000259" key="4">
    <source>
        <dbReference type="Pfam" id="PF04677"/>
    </source>
</evidence>
<dbReference type="PANTHER" id="PTHR12072:SF5">
    <property type="entry name" value="CWF19-LIKE PROTEIN 2"/>
    <property type="match status" value="1"/>
</dbReference>
<proteinExistence type="inferred from homology"/>
<dbReference type="InterPro" id="IPR036265">
    <property type="entry name" value="HIT-like_sf"/>
</dbReference>
<sequence>MTLEDFEKELAASQKEREREKSREKHREKDRDGDRNRDRHRTKDKDRDKDREKDRDRERDRDSHSSNHHSRHHSRRHHSSRHSSSLNEDEDRHRHKRSRHSSSNGDEDRERSHKRTSRREESGKKGKEPDLTASNVALPPIRNEEPTSLQRDSWMEAPSALDIDYVQRPKPKQQEPPTTRMLQADFGLKLHERELNRHLHDIHEEQEEEGETDKKGMEEPVKHEVDYTFGDAGSQWRMTKLKAVYRQAKETGAKLEDVAIERFGDLRSFDDAREEEIELDRRQTYGEGYVGKEKPSGELYQDRKLKSGLREKADRDAREEEEPSGLQLHPAQSVEAKPTVAQQTKQPDSTDLNRLKAQMMKAKLRKAPNAAELEANYNAAVEAAANRKGPEVVVLGVMENRLLAGGERPEVRPVDNKRGKERGQVQENEDMSIEDMVREERRTRGQAGGEGQRFAERIAKDAKFDNDLEYMEENAAKLAKRVQKSEINLKNTAINDFQKMNRILDTCPLCYREDTETPPLAPVVSLATRVYLTLPTEPELSEGSACIVPIQHRSNLLECDDDEWEEIRNFMKSLTRMYHDQGRDVIFYENAAQPQRHRHAAMEVIPLPYSLGETSPAFFKEAILAADEEWTQHKKLIDTLAQARSGMGKLAFRRTIAKEMPYFHVWFELDGGLGHIVEDANRWPRGDLFAREVIGGMLDLEPDVIKRQGRWHKGTDGRVDGFRKRWRKFDWTRVLAEG</sequence>
<accession>A0A1B7NSW0</accession>